<reference evidence="1 2" key="2">
    <citation type="submission" date="2013-04" db="EMBL/GenBank/DDBJ databases">
        <authorList>
            <person name="Fiebig A."/>
            <person name="Pradella S."/>
            <person name="Wagner-Doebler I."/>
        </authorList>
    </citation>
    <scope>NUCLEOTIDE SEQUENCE [LARGE SCALE GENOMIC DNA]</scope>
    <source>
        <strain evidence="2">DSM 17067 / NCIMB 14079 / DFL-11</strain>
    </source>
</reference>
<accession>A0A5E8H5G6</accession>
<name>A0A5E8H5G6_ROSAD</name>
<protein>
    <submittedName>
        <fullName evidence="1">Uncharacterized protein</fullName>
    </submittedName>
</protein>
<evidence type="ECO:0000313" key="2">
    <source>
        <dbReference type="Proteomes" id="UP000004703"/>
    </source>
</evidence>
<sequence length="130" mass="14009">MSADWTTEEELAQLIRARAARGRMVTLRPETAEKIARRLLTPSGADRHLAGLGFRLEVWSPDGRGFLELLAAAQSYQLIKLVFDAALKTRPGGRLVVRQGIRVVLDSGPPDPGGAGNVVRLPTAGTGRAR</sequence>
<proteinExistence type="predicted"/>
<dbReference type="AlphaFoldDB" id="A0A5E8H5G6"/>
<evidence type="ECO:0000313" key="1">
    <source>
        <dbReference type="EMBL" id="EEE47282.1"/>
    </source>
</evidence>
<dbReference type="EMBL" id="ACCU02000002">
    <property type="protein sequence ID" value="EEE47282.1"/>
    <property type="molecule type" value="Genomic_DNA"/>
</dbReference>
<dbReference type="Proteomes" id="UP000004703">
    <property type="component" value="Chromosome"/>
</dbReference>
<dbReference type="RefSeq" id="WP_008196301.1">
    <property type="nucleotide sequence ID" value="NZ_CM011002.1"/>
</dbReference>
<gene>
    <name evidence="1" type="ORF">SADFL11_4571</name>
</gene>
<comment type="caution">
    <text evidence="1">The sequence shown here is derived from an EMBL/GenBank/DDBJ whole genome shotgun (WGS) entry which is preliminary data.</text>
</comment>
<reference evidence="1 2" key="1">
    <citation type="submission" date="2008-01" db="EMBL/GenBank/DDBJ databases">
        <authorList>
            <person name="Wagner-Dobler I."/>
            <person name="Ferriera S."/>
            <person name="Johnson J."/>
            <person name="Kravitz S."/>
            <person name="Beeson K."/>
            <person name="Sutton G."/>
            <person name="Rogers Y.-H."/>
            <person name="Friedman R."/>
            <person name="Frazier M."/>
            <person name="Venter J.C."/>
        </authorList>
    </citation>
    <scope>NUCLEOTIDE SEQUENCE [LARGE SCALE GENOMIC DNA]</scope>
    <source>
        <strain evidence="2">DSM 17067 / NCIMB 14079 / DFL-11</strain>
    </source>
</reference>
<organism evidence="1 2">
    <name type="scientific">Roseibium alexandrii (strain DSM 17067 / NCIMB 14079 / DFL-11)</name>
    <name type="common">Labrenzia alexandrii</name>
    <dbReference type="NCBI Taxonomy" id="244592"/>
    <lineage>
        <taxon>Bacteria</taxon>
        <taxon>Pseudomonadati</taxon>
        <taxon>Pseudomonadota</taxon>
        <taxon>Alphaproteobacteria</taxon>
        <taxon>Hyphomicrobiales</taxon>
        <taxon>Stappiaceae</taxon>
        <taxon>Roseibium</taxon>
    </lineage>
</organism>